<evidence type="ECO:0000256" key="2">
    <source>
        <dbReference type="ARBA" id="ARBA00022630"/>
    </source>
</evidence>
<name>A0A8J2LPP1_9HEXA</name>
<dbReference type="PANTHER" id="PTHR11552:SF147">
    <property type="entry name" value="CHOLINE DEHYDROGENASE, MITOCHONDRIAL"/>
    <property type="match status" value="1"/>
</dbReference>
<comment type="caution">
    <text evidence="5">The sequence shown here is derived from an EMBL/GenBank/DDBJ whole genome shotgun (WGS) entry which is preliminary data.</text>
</comment>
<dbReference type="GO" id="GO:0050660">
    <property type="term" value="F:flavin adenine dinucleotide binding"/>
    <property type="evidence" value="ECO:0007669"/>
    <property type="project" value="InterPro"/>
</dbReference>
<dbReference type="PROSITE" id="PS50279">
    <property type="entry name" value="BPTI_KUNITZ_2"/>
    <property type="match status" value="1"/>
</dbReference>
<feature type="domain" description="BPTI/Kunitz inhibitor" evidence="4">
    <location>
        <begin position="260"/>
        <end position="310"/>
    </location>
</feature>
<dbReference type="GO" id="GO:0016614">
    <property type="term" value="F:oxidoreductase activity, acting on CH-OH group of donors"/>
    <property type="evidence" value="ECO:0007669"/>
    <property type="project" value="InterPro"/>
</dbReference>
<keyword evidence="2" id="KW-0285">Flavoprotein</keyword>
<dbReference type="EMBL" id="CAJVCH010542291">
    <property type="protein sequence ID" value="CAG7827104.1"/>
    <property type="molecule type" value="Genomic_DNA"/>
</dbReference>
<evidence type="ECO:0000256" key="1">
    <source>
        <dbReference type="ARBA" id="ARBA00001974"/>
    </source>
</evidence>
<dbReference type="Proteomes" id="UP000708208">
    <property type="component" value="Unassembled WGS sequence"/>
</dbReference>
<dbReference type="OrthoDB" id="269227at2759"/>
<gene>
    <name evidence="5" type="ORF">AFUS01_LOCUS37110</name>
</gene>
<evidence type="ECO:0000259" key="4">
    <source>
        <dbReference type="PROSITE" id="PS50279"/>
    </source>
</evidence>
<dbReference type="SMART" id="SM00131">
    <property type="entry name" value="KU"/>
    <property type="match status" value="1"/>
</dbReference>
<evidence type="ECO:0000313" key="5">
    <source>
        <dbReference type="EMBL" id="CAG7827104.1"/>
    </source>
</evidence>
<evidence type="ECO:0000313" key="6">
    <source>
        <dbReference type="Proteomes" id="UP000708208"/>
    </source>
</evidence>
<evidence type="ECO:0000256" key="3">
    <source>
        <dbReference type="ARBA" id="ARBA00022827"/>
    </source>
</evidence>
<dbReference type="InterPro" id="IPR000172">
    <property type="entry name" value="GMC_OxRdtase_N"/>
</dbReference>
<dbReference type="GO" id="GO:0004867">
    <property type="term" value="F:serine-type endopeptidase inhibitor activity"/>
    <property type="evidence" value="ECO:0007669"/>
    <property type="project" value="InterPro"/>
</dbReference>
<dbReference type="Pfam" id="PF00014">
    <property type="entry name" value="Kunitz_BPTI"/>
    <property type="match status" value="1"/>
</dbReference>
<organism evidence="5 6">
    <name type="scientific">Allacma fusca</name>
    <dbReference type="NCBI Taxonomy" id="39272"/>
    <lineage>
        <taxon>Eukaryota</taxon>
        <taxon>Metazoa</taxon>
        <taxon>Ecdysozoa</taxon>
        <taxon>Arthropoda</taxon>
        <taxon>Hexapoda</taxon>
        <taxon>Collembola</taxon>
        <taxon>Symphypleona</taxon>
        <taxon>Sminthuridae</taxon>
        <taxon>Allacma</taxon>
    </lineage>
</organism>
<sequence>MEDYDGSFPNDNLHSRYGPLHIEKPPISPLKNEWFAAGKEIGLEVKDPNGFQSQSVFPIDYTTKRGTKFSAHRAYLDPVMERPNLRVITYAHVEKVICDDQNRAVATLLGPFIVDKGKSLMGGRDFDSAALQNYLKSGSGPFGFNDPKYLSHPDDIKILVEGIKKSFEMASGFRNVWAPSNRCISNATSHNHQYQLPDNHDRGERAFLGQLLNENILSNRPDSTGNTETTRTTVIREGFIMFRIIIICGTETREPQKGDCFLPIKVYPCLALIPAFYFDRFLGACKSFSYGGFQGNANNFKTREDCVRSSALRDRNLL</sequence>
<dbReference type="InterPro" id="IPR012132">
    <property type="entry name" value="GMC_OxRdtase"/>
</dbReference>
<protein>
    <recommendedName>
        <fullName evidence="4">BPTI/Kunitz inhibitor domain-containing protein</fullName>
    </recommendedName>
</protein>
<proteinExistence type="predicted"/>
<dbReference type="Pfam" id="PF00732">
    <property type="entry name" value="GMC_oxred_N"/>
    <property type="match status" value="1"/>
</dbReference>
<dbReference type="AlphaFoldDB" id="A0A8J2LPP1"/>
<dbReference type="InterPro" id="IPR002223">
    <property type="entry name" value="Kunitz_BPTI"/>
</dbReference>
<dbReference type="PANTHER" id="PTHR11552">
    <property type="entry name" value="GLUCOSE-METHANOL-CHOLINE GMC OXIDOREDUCTASE"/>
    <property type="match status" value="1"/>
</dbReference>
<accession>A0A8J2LPP1</accession>
<reference evidence="5" key="1">
    <citation type="submission" date="2021-06" db="EMBL/GenBank/DDBJ databases">
        <authorList>
            <person name="Hodson N. C."/>
            <person name="Mongue J. A."/>
            <person name="Jaron S. K."/>
        </authorList>
    </citation>
    <scope>NUCLEOTIDE SEQUENCE</scope>
</reference>
<keyword evidence="6" id="KW-1185">Reference proteome</keyword>
<keyword evidence="3" id="KW-0274">FAD</keyword>
<comment type="cofactor">
    <cofactor evidence="1">
        <name>FAD</name>
        <dbReference type="ChEBI" id="CHEBI:57692"/>
    </cofactor>
</comment>